<reference evidence="1" key="1">
    <citation type="submission" date="2022-02" db="EMBL/GenBank/DDBJ databases">
        <authorList>
            <person name="King R."/>
        </authorList>
    </citation>
    <scope>NUCLEOTIDE SEQUENCE</scope>
</reference>
<keyword evidence="2" id="KW-1185">Reference proteome</keyword>
<protein>
    <submittedName>
        <fullName evidence="1">Uncharacterized protein</fullName>
    </submittedName>
</protein>
<dbReference type="EMBL" id="LR824562">
    <property type="protein sequence ID" value="CAH1647521.1"/>
    <property type="molecule type" value="Genomic_DNA"/>
</dbReference>
<accession>A0A9P0IHP2</accession>
<dbReference type="Proteomes" id="UP001153321">
    <property type="component" value="Chromosome Z"/>
</dbReference>
<name>A0A9P0IHP2_SPOLI</name>
<dbReference type="AlphaFoldDB" id="A0A9P0IHP2"/>
<evidence type="ECO:0000313" key="1">
    <source>
        <dbReference type="EMBL" id="CAH1647521.1"/>
    </source>
</evidence>
<proteinExistence type="predicted"/>
<evidence type="ECO:0000313" key="2">
    <source>
        <dbReference type="Proteomes" id="UP001153321"/>
    </source>
</evidence>
<sequence>MVSNRRRPWTSEIPRRYKCVTGLLGIGILRIVEDTGIRGTRERGNWASSNPH</sequence>
<organism evidence="1 2">
    <name type="scientific">Spodoptera littoralis</name>
    <name type="common">Egyptian cotton leafworm</name>
    <dbReference type="NCBI Taxonomy" id="7109"/>
    <lineage>
        <taxon>Eukaryota</taxon>
        <taxon>Metazoa</taxon>
        <taxon>Ecdysozoa</taxon>
        <taxon>Arthropoda</taxon>
        <taxon>Hexapoda</taxon>
        <taxon>Insecta</taxon>
        <taxon>Pterygota</taxon>
        <taxon>Neoptera</taxon>
        <taxon>Endopterygota</taxon>
        <taxon>Lepidoptera</taxon>
        <taxon>Glossata</taxon>
        <taxon>Ditrysia</taxon>
        <taxon>Noctuoidea</taxon>
        <taxon>Noctuidae</taxon>
        <taxon>Amphipyrinae</taxon>
        <taxon>Spodoptera</taxon>
    </lineage>
</organism>
<gene>
    <name evidence="1" type="ORF">SPLIT_LOCUS12872</name>
</gene>